<feature type="domain" description="Maltokinase N-terminal cap" evidence="5">
    <location>
        <begin position="20"/>
        <end position="102"/>
    </location>
</feature>
<dbReference type="Pfam" id="PF18085">
    <property type="entry name" value="Mak_N_cap"/>
    <property type="match status" value="1"/>
</dbReference>
<accession>A0A9X1S783</accession>
<keyword evidence="3" id="KW-0418">Kinase</keyword>
<evidence type="ECO:0000313" key="6">
    <source>
        <dbReference type="EMBL" id="MCC3271255.1"/>
    </source>
</evidence>
<reference evidence="6" key="1">
    <citation type="submission" date="2021-10" db="EMBL/GenBank/DDBJ databases">
        <title>Novel species in genus Arthrobacter.</title>
        <authorList>
            <person name="Liu Y."/>
        </authorList>
    </citation>
    <scope>NUCLEOTIDE SEQUENCE</scope>
    <source>
        <strain evidence="6">Zg-Y462</strain>
        <strain evidence="8">zg-Y462</strain>
    </source>
</reference>
<organism evidence="6 9">
    <name type="scientific">Arthrobacter zhangbolii</name>
    <dbReference type="NCBI Taxonomy" id="2886936"/>
    <lineage>
        <taxon>Bacteria</taxon>
        <taxon>Bacillati</taxon>
        <taxon>Actinomycetota</taxon>
        <taxon>Actinomycetes</taxon>
        <taxon>Micrococcales</taxon>
        <taxon>Micrococcaceae</taxon>
        <taxon>Arthrobacter</taxon>
    </lineage>
</organism>
<sequence length="214" mass="23476">MALIYDAELRPGKMDLISDWLPTTVWFPTQEPVTAQKLCAFRFDDPEGAVGIETLIVAAGGVTVQVPLTYRGAPLAGAERFLITEMDHSVLGRRWVYDALGDPAYAQALEAALFSKQGQAAQYTEQNGVRELLPESMKVRSSGMPDGAELVDAPPYEPQDWTVSVLEHGGWEFSVVRLLDLDGRTAPDPSLEATWQDQEIPVVFAWGMPVQGGR</sequence>
<dbReference type="RefSeq" id="WP_227927675.1">
    <property type="nucleotide sequence ID" value="NZ_CP094984.1"/>
</dbReference>
<evidence type="ECO:0000313" key="8">
    <source>
        <dbReference type="Proteomes" id="UP000829758"/>
    </source>
</evidence>
<dbReference type="GO" id="GO:0005524">
    <property type="term" value="F:ATP binding"/>
    <property type="evidence" value="ECO:0007669"/>
    <property type="project" value="UniProtKB-KW"/>
</dbReference>
<dbReference type="EMBL" id="JAJFZT010000001">
    <property type="protein sequence ID" value="MCC3271255.1"/>
    <property type="molecule type" value="Genomic_DNA"/>
</dbReference>
<dbReference type="Proteomes" id="UP000829758">
    <property type="component" value="Chromosome"/>
</dbReference>
<evidence type="ECO:0000313" key="7">
    <source>
        <dbReference type="EMBL" id="UON90955.1"/>
    </source>
</evidence>
<keyword evidence="2" id="KW-0547">Nucleotide-binding</keyword>
<dbReference type="GO" id="GO:0016301">
    <property type="term" value="F:kinase activity"/>
    <property type="evidence" value="ECO:0007669"/>
    <property type="project" value="UniProtKB-KW"/>
</dbReference>
<name>A0A9X1S783_9MICC</name>
<dbReference type="AlphaFoldDB" id="A0A9X1S783"/>
<dbReference type="EMBL" id="CP094984">
    <property type="protein sequence ID" value="UON90955.1"/>
    <property type="molecule type" value="Genomic_DNA"/>
</dbReference>
<evidence type="ECO:0000313" key="9">
    <source>
        <dbReference type="Proteomes" id="UP001155145"/>
    </source>
</evidence>
<dbReference type="Proteomes" id="UP001155145">
    <property type="component" value="Unassembled WGS sequence"/>
</dbReference>
<keyword evidence="4" id="KW-0067">ATP-binding</keyword>
<keyword evidence="8" id="KW-1185">Reference proteome</keyword>
<evidence type="ECO:0000256" key="1">
    <source>
        <dbReference type="ARBA" id="ARBA00022679"/>
    </source>
</evidence>
<protein>
    <recommendedName>
        <fullName evidence="5">Maltokinase N-terminal cap domain-containing protein</fullName>
    </recommendedName>
</protein>
<evidence type="ECO:0000259" key="5">
    <source>
        <dbReference type="Pfam" id="PF18085"/>
    </source>
</evidence>
<proteinExistence type="predicted"/>
<dbReference type="InterPro" id="IPR040999">
    <property type="entry name" value="Mak_N_cap"/>
</dbReference>
<keyword evidence="1" id="KW-0808">Transferase</keyword>
<gene>
    <name evidence="6" type="ORF">LJ755_00735</name>
    <name evidence="7" type="ORF">MUK71_09950</name>
</gene>
<evidence type="ECO:0000256" key="4">
    <source>
        <dbReference type="ARBA" id="ARBA00022840"/>
    </source>
</evidence>
<evidence type="ECO:0000256" key="2">
    <source>
        <dbReference type="ARBA" id="ARBA00022741"/>
    </source>
</evidence>
<evidence type="ECO:0000256" key="3">
    <source>
        <dbReference type="ARBA" id="ARBA00022777"/>
    </source>
</evidence>